<name>A0AAU9SZH2_THLAR</name>
<evidence type="ECO:0000256" key="6">
    <source>
        <dbReference type="ARBA" id="ARBA00023034"/>
    </source>
</evidence>
<dbReference type="FunFam" id="3.40.50.300:FF:000416">
    <property type="entry name" value="p-loop nucleoside triphosphate hydrolase superfamily protein"/>
    <property type="match status" value="1"/>
</dbReference>
<feature type="compositionally biased region" description="Low complexity" evidence="9">
    <location>
        <begin position="87"/>
        <end position="104"/>
    </location>
</feature>
<dbReference type="Pfam" id="PF06148">
    <property type="entry name" value="COG2_N"/>
    <property type="match status" value="1"/>
</dbReference>
<feature type="domain" description="AAA+ ATPase" evidence="10">
    <location>
        <begin position="894"/>
        <end position="1031"/>
    </location>
</feature>
<dbReference type="Pfam" id="PF17862">
    <property type="entry name" value="AAA_lid_3"/>
    <property type="match status" value="1"/>
</dbReference>
<proteinExistence type="inferred from homology"/>
<organism evidence="11 12">
    <name type="scientific">Thlaspi arvense</name>
    <name type="common">Field penny-cress</name>
    <dbReference type="NCBI Taxonomy" id="13288"/>
    <lineage>
        <taxon>Eukaryota</taxon>
        <taxon>Viridiplantae</taxon>
        <taxon>Streptophyta</taxon>
        <taxon>Embryophyta</taxon>
        <taxon>Tracheophyta</taxon>
        <taxon>Spermatophyta</taxon>
        <taxon>Magnoliopsida</taxon>
        <taxon>eudicotyledons</taxon>
        <taxon>Gunneridae</taxon>
        <taxon>Pentapetalae</taxon>
        <taxon>rosids</taxon>
        <taxon>malvids</taxon>
        <taxon>Brassicales</taxon>
        <taxon>Brassicaceae</taxon>
        <taxon>Thlaspideae</taxon>
        <taxon>Thlaspi</taxon>
    </lineage>
</organism>
<evidence type="ECO:0000259" key="10">
    <source>
        <dbReference type="SMART" id="SM00382"/>
    </source>
</evidence>
<comment type="subcellular location">
    <subcellularLocation>
        <location evidence="1">Golgi apparatus membrane</location>
        <topology evidence="1">Peripheral membrane protein</topology>
    </subcellularLocation>
</comment>
<dbReference type="Gene3D" id="2.60.200.20">
    <property type="match status" value="1"/>
</dbReference>
<protein>
    <recommendedName>
        <fullName evidence="3">Conserved oligomeric Golgi complex subunit 2</fullName>
    </recommendedName>
    <alternativeName>
        <fullName evidence="8">Component of oligomeric Golgi complex 2</fullName>
    </alternativeName>
</protein>
<dbReference type="GO" id="GO:0000139">
    <property type="term" value="C:Golgi membrane"/>
    <property type="evidence" value="ECO:0007669"/>
    <property type="project" value="UniProtKB-SubCell"/>
</dbReference>
<dbReference type="GO" id="GO:0015031">
    <property type="term" value="P:protein transport"/>
    <property type="evidence" value="ECO:0007669"/>
    <property type="project" value="UniProtKB-KW"/>
</dbReference>
<evidence type="ECO:0000256" key="8">
    <source>
        <dbReference type="ARBA" id="ARBA00031344"/>
    </source>
</evidence>
<evidence type="ECO:0000256" key="2">
    <source>
        <dbReference type="ARBA" id="ARBA00007603"/>
    </source>
</evidence>
<dbReference type="InterPro" id="IPR024603">
    <property type="entry name" value="COG_complex_COG2_C"/>
</dbReference>
<dbReference type="Pfam" id="PF00004">
    <property type="entry name" value="AAA"/>
    <property type="match status" value="1"/>
</dbReference>
<dbReference type="Proteomes" id="UP000836841">
    <property type="component" value="Chromosome 7"/>
</dbReference>
<dbReference type="Gene3D" id="3.40.50.300">
    <property type="entry name" value="P-loop containing nucleotide triphosphate hydrolases"/>
    <property type="match status" value="1"/>
</dbReference>
<evidence type="ECO:0000256" key="7">
    <source>
        <dbReference type="ARBA" id="ARBA00023136"/>
    </source>
</evidence>
<evidence type="ECO:0000313" key="11">
    <source>
        <dbReference type="EMBL" id="CAH2078036.1"/>
    </source>
</evidence>
<dbReference type="GO" id="GO:0016887">
    <property type="term" value="F:ATP hydrolysis activity"/>
    <property type="evidence" value="ECO:0007669"/>
    <property type="project" value="InterPro"/>
</dbReference>
<dbReference type="Pfam" id="PF24933">
    <property type="entry name" value="DUF7751"/>
    <property type="match status" value="1"/>
</dbReference>
<dbReference type="InterPro" id="IPR003960">
    <property type="entry name" value="ATPase_AAA_CS"/>
</dbReference>
<dbReference type="GO" id="GO:0006891">
    <property type="term" value="P:intra-Golgi vesicle-mediated transport"/>
    <property type="evidence" value="ECO:0007669"/>
    <property type="project" value="TreeGrafter"/>
</dbReference>
<dbReference type="PROSITE" id="PS00674">
    <property type="entry name" value="AAA"/>
    <property type="match status" value="1"/>
</dbReference>
<dbReference type="GO" id="GO:0005524">
    <property type="term" value="F:ATP binding"/>
    <property type="evidence" value="ECO:0007669"/>
    <property type="project" value="InterPro"/>
</dbReference>
<reference evidence="11 12" key="1">
    <citation type="submission" date="2022-03" db="EMBL/GenBank/DDBJ databases">
        <authorList>
            <person name="Nunn A."/>
            <person name="Chopra R."/>
            <person name="Nunn A."/>
            <person name="Contreras Garrido A."/>
        </authorList>
    </citation>
    <scope>NUCLEOTIDE SEQUENCE [LARGE SCALE GENOMIC DNA]</scope>
</reference>
<comment type="similarity">
    <text evidence="2">Belongs to the COG2 family.</text>
</comment>
<dbReference type="InterPro" id="IPR056653">
    <property type="entry name" value="DUF7751"/>
</dbReference>
<dbReference type="InterPro" id="IPR003593">
    <property type="entry name" value="AAA+_ATPase"/>
</dbReference>
<feature type="region of interest" description="Disordered" evidence="9">
    <location>
        <begin position="62"/>
        <end position="212"/>
    </location>
</feature>
<keyword evidence="4" id="KW-0813">Transport</keyword>
<dbReference type="SMART" id="SM00382">
    <property type="entry name" value="AAA"/>
    <property type="match status" value="1"/>
</dbReference>
<keyword evidence="12" id="KW-1185">Reference proteome</keyword>
<dbReference type="InterPro" id="IPR003959">
    <property type="entry name" value="ATPase_AAA_core"/>
</dbReference>
<evidence type="ECO:0000256" key="5">
    <source>
        <dbReference type="ARBA" id="ARBA00022927"/>
    </source>
</evidence>
<dbReference type="Gene3D" id="1.10.8.60">
    <property type="match status" value="1"/>
</dbReference>
<accession>A0AAU9SZH2</accession>
<dbReference type="GO" id="GO:0017119">
    <property type="term" value="C:Golgi transport complex"/>
    <property type="evidence" value="ECO:0007669"/>
    <property type="project" value="TreeGrafter"/>
</dbReference>
<dbReference type="PANTHER" id="PTHR12961">
    <property type="entry name" value="CONSERVED OLIGOMERIC GOLGI COMPLEX COMPONENT 2"/>
    <property type="match status" value="1"/>
</dbReference>
<dbReference type="InterPro" id="IPR008984">
    <property type="entry name" value="SMAD_FHA_dom_sf"/>
</dbReference>
<dbReference type="InterPro" id="IPR009316">
    <property type="entry name" value="COG2"/>
</dbReference>
<dbReference type="GO" id="GO:0007030">
    <property type="term" value="P:Golgi organization"/>
    <property type="evidence" value="ECO:0007669"/>
    <property type="project" value="InterPro"/>
</dbReference>
<dbReference type="InterPro" id="IPR041569">
    <property type="entry name" value="AAA_lid_3"/>
</dbReference>
<dbReference type="Pfam" id="PF12022">
    <property type="entry name" value="COG2_C"/>
    <property type="match status" value="1"/>
</dbReference>
<dbReference type="SUPFAM" id="SSF52540">
    <property type="entry name" value="P-loop containing nucleoside triphosphate hydrolases"/>
    <property type="match status" value="1"/>
</dbReference>
<feature type="compositionally biased region" description="Polar residues" evidence="9">
    <location>
        <begin position="76"/>
        <end position="86"/>
    </location>
</feature>
<evidence type="ECO:0000256" key="9">
    <source>
        <dbReference type="SAM" id="MobiDB-lite"/>
    </source>
</evidence>
<feature type="compositionally biased region" description="Low complexity" evidence="9">
    <location>
        <begin position="165"/>
        <end position="178"/>
    </location>
</feature>
<keyword evidence="6" id="KW-0333">Golgi apparatus</keyword>
<keyword evidence="5" id="KW-0653">Protein transport</keyword>
<dbReference type="InterPro" id="IPR024602">
    <property type="entry name" value="COG_su2_N"/>
</dbReference>
<evidence type="ECO:0000256" key="1">
    <source>
        <dbReference type="ARBA" id="ARBA00004395"/>
    </source>
</evidence>
<gene>
    <name evidence="11" type="ORF">TAV2_LOCUS26066</name>
</gene>
<dbReference type="InterPro" id="IPR027417">
    <property type="entry name" value="P-loop_NTPase"/>
</dbReference>
<dbReference type="SUPFAM" id="SSF49879">
    <property type="entry name" value="SMAD/FHA domain"/>
    <property type="match status" value="1"/>
</dbReference>
<dbReference type="PANTHER" id="PTHR12961:SF0">
    <property type="entry name" value="CONSERVED OLIGOMERIC GOLGI COMPLEX SUBUNIT 2"/>
    <property type="match status" value="1"/>
</dbReference>
<evidence type="ECO:0000256" key="4">
    <source>
        <dbReference type="ARBA" id="ARBA00022448"/>
    </source>
</evidence>
<evidence type="ECO:0000313" key="12">
    <source>
        <dbReference type="Proteomes" id="UP000836841"/>
    </source>
</evidence>
<keyword evidence="7" id="KW-0472">Membrane</keyword>
<sequence length="1926" mass="212597">MHTNVIMCKIEMYIVDLRIEPPTESLVNHRLVLPTYTLIVDSQIESRSVECKSLAMRPATHSALLSKNRKRDRVMVSTTRSGDRSGNNNTTTTPNGSSKRSPSSSEDKPQSPKRQKLGDGGASVDKPAVAADNQTVAEEKSKDNCTLPPVDSGESAPISEDSKIAASPAASAAQPPVAEGSTPALVEKPISSSSGGNKYPKQHDSPSPWCKLLSQSGQQPSLSIYTSIFSIGTSSTCSFTFKDPTASPILCKIVRPQPESNYAAVLEITGSEGYVLHNGTLMKKNFKCPLRSGDEVVFGSLGRYAFIVQKLPEVAVEGGGLQKPPGNTLKLERRADNFRATVLESVSKFKQGLLQASSQNRQAPEKAATSVVEDGAELEILDEKNELTRNSQQASTSGNGLRFSIFREDIQAGIVEGKSLEVSFENFPYYLSENTKNVLLAASHIHLKQQEYAKYASELTTLSPRILLSGPAGSEIYQEMLAKALASYFEAKLLIFDSHPILGALTTKKIESLKDRGDRVIFYNAEMYQGPSTSRGPPNGIKGKVVLVFDENPSAKVGVRFDKSMLDGVDLGGLCEKGHGFFCNATDLQLLSSGPDDLDKLLINTLFEVVHAESRICPFILFLKDAEKFVVGNSDSYSTFKSRLEDLPENVIVIGSQIHTDNRKEKPHPGGLFFSKFGGSQPGLLDLAFPDIARLRELGKEVPKATKLLTKLFGNKVTIHMPQDDDLLTSWNDQLDRDAETLRMKTNFTHLRMVLGRCGLECEGIETLCMKDLTLQSDSAEKIVGWALSDHLRRNPDADPDTRIILPLDSIEFGIGIFQALLNESTSSKNSLKDIVTENEFEKRLLGDVIPPSDIGVTFDDIGALETVKDTLKELVMLPLQRPELFCKGQLTKPYKGILLFGPPGTGKTMLAKAVATEAGANFINISMSSIGSKWFGEGEKFVKAIFSLASKISPSVIFVDEVDSMLGRRENPGEHEVMRKMKNEFMINWDGLRTKEKERVLVLAATNRPFDLDEAVIRRLPRRLMVGLPDAPNRAKILGVILAKEDLSPDIDLDEVASMTNGYSGSDLKNLCVTAAHRPIKEILEKEKIERDAALAEGKVAPALNGGSDIRALNMQDFRYAHEQVCASVSSESVNMTELEQWNELYGEGGSRKKKSLSYFIGSSESKMSDMVATLPSPSSAPRSASDFFSDPYDSHPLWFKPSLFLSPGFDSESYISELRTFVPFDTLRSELRSHLASLNRELVDLINRDYADFVNLSTKLVDVDAAVVGMRAPLLDLRKKITGFRGSVDAALFALRSGLQQRSDAAAAREVLELLLDTFHVVSKVEKLIKVLPSAPSDWQNEDANSLGRSSMNVENATQQDGITMRETQSMLLERIASEMNRLKFYMAHAQNLPFIENMEKRIQSASVLLDASLGHCFLDGLNNSDTSVLYNCLRAYAAIDNTKNAEEIFRTTIVAPFVHKIITHETSADAAGTSGDELDNDYKQIKRFIEKDCKMLLEISSTDKSGLHVFNFLANSILKEVLSAIQKVKPGAFSPGRPTEFLKNYKASLDFLAYLEGYCPSRPAVTKFRSEAVCVEFMKQWNVGVYFSLRFQEIAGALDSALTSPSLVFIQDSDLDKQSFPNLMLRQSATLLGSLRSCWKEDVLVFSAADKFLRLTLQLLSRYCIWVSSALHTRKGNASPSPGCDWAVSSTAEDFVYVIHDVNYLVSEVCGDYLEHISHYLSSCSTEVLDVVRMSVLQGGDKLKEVLPLLTNTIIEVIVDKSVEDVRHVKGITTTYRMTNKPPPVRHSPYVVGILRPVKAFLEGDKATQYLTQETREELLLLTVSEITRRYYELADEVVSVARRTESSLQQFRRKAQKRVGAASGVSDQNVSEADKICMQLFLDTQEYGRNISALGLKPAEIPAYCSLWQCVAPADRQNTISV</sequence>
<evidence type="ECO:0000256" key="3">
    <source>
        <dbReference type="ARBA" id="ARBA00020977"/>
    </source>
</evidence>
<dbReference type="EMBL" id="OU466863">
    <property type="protein sequence ID" value="CAH2078036.1"/>
    <property type="molecule type" value="Genomic_DNA"/>
</dbReference>